<keyword evidence="4" id="KW-1185">Reference proteome</keyword>
<feature type="compositionally biased region" description="Basic and acidic residues" evidence="1">
    <location>
        <begin position="217"/>
        <end position="227"/>
    </location>
</feature>
<evidence type="ECO:0000313" key="3">
    <source>
        <dbReference type="EMBL" id="CAI9089863.1"/>
    </source>
</evidence>
<protein>
    <submittedName>
        <fullName evidence="3">OLC1v1024512C1</fullName>
    </submittedName>
</protein>
<sequence>MPYAVRCILDDGRKVEDYVDRWYSKEMYLRAYANSIRGLNCPKFWKWISDPPLLPLEFRPMPGRVKSSRNKRHDEPHRVYMNQKGWYKASGKVGPGHSKCGNCQGMGHSRKSSPDLKQNDGKESKRPLGGQKRAAPKQRGKPRKRVVVEPLANDTGKQKGRGRKALPNNQYQYCKRRGHKPKSCPALKMRLEKKKEAAKQEKVPDGDKNDPVVLVSRSKEKGKKQVLDGDENDPVVLVSRSKEKGKNQVLDGDENYPVVLVSKSKEKGKFHLRDEDENDPGIPVSITKRKEIQILVEDDVEDFPVIRVPRTRRKGKFQILDEYVGEDVPVTTTVDGEAENVVPDAEALPCEYCQMTSHRRVKCPEEQLTRWIANETSDEEHDNAADSALEPRADCSGNLDMDERKDQNEESLKVITAPDELAVETLNLVRDDFEQTYSFWDQCSGSGWNCDTVMGSFNMESGRSKATKNNRQPEDVGNSVIAPVVESQPHEDPNKASPAMEMLSKLSPTRKKMGRCSKVSEENLGPTTPSLRRFSSRLRGRLLWTQSPVGGAGSSATSPIDIGLQEEDQARNDQSHAFDFVVLDVTVIEKQMTSGQGERIRDKTWSTTLTIALNWVLVGHARLRYQMVNLLGRISNYPFPNLTRNPNSNKHANGAGHSGKNSTQKPANHLALARYLQDDLVPVPHADDRAEIPVLAVPHAEVAVDPLQSHNPQDRFVYPPMAVVVNLPRKLDCGKFVGLSGRVLREKYLFEGFNPTKVEPLWNDETGHSRIGIAHFRSGFDGLTDAHAFH</sequence>
<feature type="compositionally biased region" description="Basic residues" evidence="1">
    <location>
        <begin position="134"/>
        <end position="145"/>
    </location>
</feature>
<evidence type="ECO:0000256" key="1">
    <source>
        <dbReference type="SAM" id="MobiDB-lite"/>
    </source>
</evidence>
<dbReference type="InterPro" id="IPR038588">
    <property type="entry name" value="XS_domain_sf"/>
</dbReference>
<dbReference type="InterPro" id="IPR045177">
    <property type="entry name" value="FDM1-5/IDN2"/>
</dbReference>
<dbReference type="Gene3D" id="3.30.70.2890">
    <property type="entry name" value="XS domain"/>
    <property type="match status" value="1"/>
</dbReference>
<feature type="region of interest" description="Disordered" evidence="1">
    <location>
        <begin position="643"/>
        <end position="666"/>
    </location>
</feature>
<dbReference type="InterPro" id="IPR005380">
    <property type="entry name" value="XS_domain"/>
</dbReference>
<dbReference type="GO" id="GO:0080188">
    <property type="term" value="P:gene silencing by siRNA-directed DNA methylation"/>
    <property type="evidence" value="ECO:0007669"/>
    <property type="project" value="InterPro"/>
</dbReference>
<proteinExistence type="predicted"/>
<dbReference type="PANTHER" id="PTHR21596">
    <property type="entry name" value="RIBONUCLEASE P SUBUNIT P38"/>
    <property type="match status" value="1"/>
</dbReference>
<feature type="region of interest" description="Disordered" evidence="1">
    <location>
        <begin position="506"/>
        <end position="531"/>
    </location>
</feature>
<organism evidence="3 4">
    <name type="scientific">Oldenlandia corymbosa var. corymbosa</name>
    <dbReference type="NCBI Taxonomy" id="529605"/>
    <lineage>
        <taxon>Eukaryota</taxon>
        <taxon>Viridiplantae</taxon>
        <taxon>Streptophyta</taxon>
        <taxon>Embryophyta</taxon>
        <taxon>Tracheophyta</taxon>
        <taxon>Spermatophyta</taxon>
        <taxon>Magnoliopsida</taxon>
        <taxon>eudicotyledons</taxon>
        <taxon>Gunneridae</taxon>
        <taxon>Pentapetalae</taxon>
        <taxon>asterids</taxon>
        <taxon>lamiids</taxon>
        <taxon>Gentianales</taxon>
        <taxon>Rubiaceae</taxon>
        <taxon>Rubioideae</taxon>
        <taxon>Spermacoceae</taxon>
        <taxon>Hedyotis-Oldenlandia complex</taxon>
        <taxon>Oldenlandia</taxon>
    </lineage>
</organism>
<dbReference type="Pfam" id="PF03468">
    <property type="entry name" value="XS"/>
    <property type="match status" value="1"/>
</dbReference>
<dbReference type="PANTHER" id="PTHR21596:SF82">
    <property type="entry name" value="FACTOR OF DNA METHYLATION 5-LIKE"/>
    <property type="match status" value="1"/>
</dbReference>
<evidence type="ECO:0000259" key="2">
    <source>
        <dbReference type="Pfam" id="PF03468"/>
    </source>
</evidence>
<gene>
    <name evidence="3" type="ORF">OLC1_LOCUS2127</name>
</gene>
<dbReference type="AlphaFoldDB" id="A0AAV1C5J7"/>
<dbReference type="Proteomes" id="UP001161247">
    <property type="component" value="Chromosome 1"/>
</dbReference>
<name>A0AAV1C5J7_OLDCO</name>
<feature type="compositionally biased region" description="Basic and acidic residues" evidence="1">
    <location>
        <begin position="189"/>
        <end position="210"/>
    </location>
</feature>
<accession>A0AAV1C5J7</accession>
<feature type="region of interest" description="Disordered" evidence="1">
    <location>
        <begin position="88"/>
        <end position="229"/>
    </location>
</feature>
<feature type="region of interest" description="Disordered" evidence="1">
    <location>
        <begin position="375"/>
        <end position="411"/>
    </location>
</feature>
<feature type="domain" description="XS" evidence="2">
    <location>
        <begin position="714"/>
        <end position="790"/>
    </location>
</feature>
<feature type="compositionally biased region" description="Basic and acidic residues" evidence="1">
    <location>
        <begin position="401"/>
        <end position="411"/>
    </location>
</feature>
<reference evidence="3" key="1">
    <citation type="submission" date="2023-03" db="EMBL/GenBank/DDBJ databases">
        <authorList>
            <person name="Julca I."/>
        </authorList>
    </citation>
    <scope>NUCLEOTIDE SEQUENCE</scope>
</reference>
<feature type="compositionally biased region" description="Basic and acidic residues" evidence="1">
    <location>
        <begin position="112"/>
        <end position="126"/>
    </location>
</feature>
<evidence type="ECO:0000313" key="4">
    <source>
        <dbReference type="Proteomes" id="UP001161247"/>
    </source>
</evidence>
<dbReference type="EMBL" id="OX459118">
    <property type="protein sequence ID" value="CAI9089863.1"/>
    <property type="molecule type" value="Genomic_DNA"/>
</dbReference>